<dbReference type="InterPro" id="IPR035570">
    <property type="entry name" value="UPF0234_N"/>
</dbReference>
<dbReference type="NCBIfam" id="NF003819">
    <property type="entry name" value="PRK05412.1"/>
    <property type="match status" value="1"/>
</dbReference>
<proteinExistence type="inferred from homology"/>
<dbReference type="EMBL" id="JABBZM010000004">
    <property type="protein sequence ID" value="NMV37381.1"/>
    <property type="molecule type" value="Genomic_DNA"/>
</dbReference>
<dbReference type="HAMAP" id="MF_00632">
    <property type="entry name" value="UPF0234"/>
    <property type="match status" value="1"/>
</dbReference>
<comment type="caution">
    <text evidence="4">The sequence shown here is derived from an EMBL/GenBank/DDBJ whole genome shotgun (WGS) entry which is preliminary data.</text>
</comment>
<dbReference type="InterPro" id="IPR036183">
    <property type="entry name" value="YajQ-like_sf"/>
</dbReference>
<dbReference type="GO" id="GO:0005829">
    <property type="term" value="C:cytosol"/>
    <property type="evidence" value="ECO:0007669"/>
    <property type="project" value="TreeGrafter"/>
</dbReference>
<protein>
    <recommendedName>
        <fullName evidence="3">Nucleotide-binding protein HGR00_05635</fullName>
    </recommendedName>
</protein>
<gene>
    <name evidence="4" type="ORF">HGR00_05635</name>
</gene>
<reference evidence="4 5" key="1">
    <citation type="submission" date="2020-04" db="EMBL/GenBank/DDBJ databases">
        <title>Ralstonia insidiosa genome sequencing and assembly.</title>
        <authorList>
            <person name="Martins R.C.R."/>
            <person name="Perdigao-Neto L.V."/>
            <person name="Levin A.S.S."/>
            <person name="Costa S.F."/>
        </authorList>
    </citation>
    <scope>NUCLEOTIDE SEQUENCE [LARGE SCALE GENOMIC DNA]</scope>
    <source>
        <strain evidence="4 5">5047</strain>
    </source>
</reference>
<dbReference type="InterPro" id="IPR035571">
    <property type="entry name" value="UPF0234-like_C"/>
</dbReference>
<evidence type="ECO:0000313" key="4">
    <source>
        <dbReference type="EMBL" id="NMV37381.1"/>
    </source>
</evidence>
<accession>A0A848NQM4</accession>
<dbReference type="AlphaFoldDB" id="A0A848NQM4"/>
<evidence type="ECO:0000256" key="3">
    <source>
        <dbReference type="HAMAP-Rule" id="MF_00632"/>
    </source>
</evidence>
<keyword evidence="1 3" id="KW-0547">Nucleotide-binding</keyword>
<dbReference type="CDD" id="cd11740">
    <property type="entry name" value="YajQ_like"/>
    <property type="match status" value="1"/>
</dbReference>
<comment type="function">
    <text evidence="3">Nucleotide-binding protein.</text>
</comment>
<dbReference type="PANTHER" id="PTHR30476:SF0">
    <property type="entry name" value="UPF0234 PROTEIN YAJQ"/>
    <property type="match status" value="1"/>
</dbReference>
<dbReference type="SUPFAM" id="SSF89963">
    <property type="entry name" value="YajQ-like"/>
    <property type="match status" value="2"/>
</dbReference>
<organism evidence="4 5">
    <name type="scientific">Ralstonia insidiosa</name>
    <dbReference type="NCBI Taxonomy" id="190721"/>
    <lineage>
        <taxon>Bacteria</taxon>
        <taxon>Pseudomonadati</taxon>
        <taxon>Pseudomonadota</taxon>
        <taxon>Betaproteobacteria</taxon>
        <taxon>Burkholderiales</taxon>
        <taxon>Burkholderiaceae</taxon>
        <taxon>Ralstonia</taxon>
    </lineage>
</organism>
<evidence type="ECO:0000313" key="5">
    <source>
        <dbReference type="Proteomes" id="UP000575469"/>
    </source>
</evidence>
<dbReference type="GO" id="GO:0000166">
    <property type="term" value="F:nucleotide binding"/>
    <property type="evidence" value="ECO:0007669"/>
    <property type="project" value="UniProtKB-UniRule"/>
</dbReference>
<dbReference type="Pfam" id="PF04461">
    <property type="entry name" value="YajQ"/>
    <property type="match status" value="1"/>
</dbReference>
<dbReference type="RefSeq" id="WP_169339522.1">
    <property type="nucleotide sequence ID" value="NZ_JABBZM010000004.1"/>
</dbReference>
<dbReference type="Gene3D" id="3.30.70.860">
    <property type="match status" value="1"/>
</dbReference>
<dbReference type="Proteomes" id="UP000575469">
    <property type="component" value="Unassembled WGS sequence"/>
</dbReference>
<name>A0A848NQM4_9RALS</name>
<dbReference type="InterPro" id="IPR007551">
    <property type="entry name" value="YajQ/Smlt4090-like"/>
</dbReference>
<sequence length="161" mass="18081">MPSFDVVCEANMVEVKNAVEQAAKEVTQRHDLKGTSAMIEQKDIELTLFADNDFQIDQVNVVLLNKLAKRNVDVRFLDYQDKQKIGGDKMKQVVKIKKGVSSDLAKKIVKTIKDSKIKVQASIQGDAVRVTGAKRDDLQSVIAMLRKDVSDTPLDFNNFRD</sequence>
<dbReference type="Gene3D" id="3.30.70.990">
    <property type="entry name" value="YajQ-like, domain 2"/>
    <property type="match status" value="1"/>
</dbReference>
<dbReference type="PANTHER" id="PTHR30476">
    <property type="entry name" value="UPF0234 PROTEIN YAJQ"/>
    <property type="match status" value="1"/>
</dbReference>
<comment type="similarity">
    <text evidence="2 3">Belongs to the YajQ family.</text>
</comment>
<evidence type="ECO:0000256" key="2">
    <source>
        <dbReference type="ARBA" id="ARBA00093450"/>
    </source>
</evidence>
<evidence type="ECO:0000256" key="1">
    <source>
        <dbReference type="ARBA" id="ARBA00022741"/>
    </source>
</evidence>